<dbReference type="KEGG" id="dan:26515284"/>
<evidence type="ECO:0000256" key="1">
    <source>
        <dbReference type="SAM" id="MobiDB-lite"/>
    </source>
</evidence>
<feature type="region of interest" description="Disordered" evidence="1">
    <location>
        <begin position="75"/>
        <end position="100"/>
    </location>
</feature>
<feature type="region of interest" description="Disordered" evidence="1">
    <location>
        <begin position="131"/>
        <end position="153"/>
    </location>
</feature>
<dbReference type="OrthoDB" id="7868416at2759"/>
<reference evidence="2 3" key="1">
    <citation type="journal article" date="2007" name="Nature">
        <title>Evolution of genes and genomes on the Drosophila phylogeny.</title>
        <authorList>
            <consortium name="Drosophila 12 Genomes Consortium"/>
            <person name="Clark A.G."/>
            <person name="Eisen M.B."/>
            <person name="Smith D.R."/>
            <person name="Bergman C.M."/>
            <person name="Oliver B."/>
            <person name="Markow T.A."/>
            <person name="Kaufman T.C."/>
            <person name="Kellis M."/>
            <person name="Gelbart W."/>
            <person name="Iyer V.N."/>
            <person name="Pollard D.A."/>
            <person name="Sackton T.B."/>
            <person name="Larracuente A.M."/>
            <person name="Singh N.D."/>
            <person name="Abad J.P."/>
            <person name="Abt D.N."/>
            <person name="Adryan B."/>
            <person name="Aguade M."/>
            <person name="Akashi H."/>
            <person name="Anderson W.W."/>
            <person name="Aquadro C.F."/>
            <person name="Ardell D.H."/>
            <person name="Arguello R."/>
            <person name="Artieri C.G."/>
            <person name="Barbash D.A."/>
            <person name="Barker D."/>
            <person name="Barsanti P."/>
            <person name="Batterham P."/>
            <person name="Batzoglou S."/>
            <person name="Begun D."/>
            <person name="Bhutkar A."/>
            <person name="Blanco E."/>
            <person name="Bosak S.A."/>
            <person name="Bradley R.K."/>
            <person name="Brand A.D."/>
            <person name="Brent M.R."/>
            <person name="Brooks A.N."/>
            <person name="Brown R.H."/>
            <person name="Butlin R.K."/>
            <person name="Caggese C."/>
            <person name="Calvi B.R."/>
            <person name="Bernardo de Carvalho A."/>
            <person name="Caspi A."/>
            <person name="Castrezana S."/>
            <person name="Celniker S.E."/>
            <person name="Chang J.L."/>
            <person name="Chapple C."/>
            <person name="Chatterji S."/>
            <person name="Chinwalla A."/>
            <person name="Civetta A."/>
            <person name="Clifton S.W."/>
            <person name="Comeron J.M."/>
            <person name="Costello J.C."/>
            <person name="Coyne J.A."/>
            <person name="Daub J."/>
            <person name="David R.G."/>
            <person name="Delcher A.L."/>
            <person name="Delehaunty K."/>
            <person name="Do C.B."/>
            <person name="Ebling H."/>
            <person name="Edwards K."/>
            <person name="Eickbush T."/>
            <person name="Evans J.D."/>
            <person name="Filipski A."/>
            <person name="Findeiss S."/>
            <person name="Freyhult E."/>
            <person name="Fulton L."/>
            <person name="Fulton R."/>
            <person name="Garcia A.C."/>
            <person name="Gardiner A."/>
            <person name="Garfield D.A."/>
            <person name="Garvin B.E."/>
            <person name="Gibson G."/>
            <person name="Gilbert D."/>
            <person name="Gnerre S."/>
            <person name="Godfrey J."/>
            <person name="Good R."/>
            <person name="Gotea V."/>
            <person name="Gravely B."/>
            <person name="Greenberg A.J."/>
            <person name="Griffiths-Jones S."/>
            <person name="Gross S."/>
            <person name="Guigo R."/>
            <person name="Gustafson E.A."/>
            <person name="Haerty W."/>
            <person name="Hahn M.W."/>
            <person name="Halligan D.L."/>
            <person name="Halpern A.L."/>
            <person name="Halter G.M."/>
            <person name="Han M.V."/>
            <person name="Heger A."/>
            <person name="Hillier L."/>
            <person name="Hinrichs A.S."/>
            <person name="Holmes I."/>
            <person name="Hoskins R.A."/>
            <person name="Hubisz M.J."/>
            <person name="Hultmark D."/>
            <person name="Huntley M.A."/>
            <person name="Jaffe D.B."/>
            <person name="Jagadeeshan S."/>
            <person name="Jeck W.R."/>
            <person name="Johnson J."/>
            <person name="Jones C.D."/>
            <person name="Jordan W.C."/>
            <person name="Karpen G.H."/>
            <person name="Kataoka E."/>
            <person name="Keightley P.D."/>
            <person name="Kheradpour P."/>
            <person name="Kirkness E.F."/>
            <person name="Koerich L.B."/>
            <person name="Kristiansen K."/>
            <person name="Kudrna D."/>
            <person name="Kulathinal R.J."/>
            <person name="Kumar S."/>
            <person name="Kwok R."/>
            <person name="Lander E."/>
            <person name="Langley C.H."/>
            <person name="Lapoint R."/>
            <person name="Lazzaro B.P."/>
            <person name="Lee S.J."/>
            <person name="Levesque L."/>
            <person name="Li R."/>
            <person name="Lin C.F."/>
            <person name="Lin M.F."/>
            <person name="Lindblad-Toh K."/>
            <person name="Llopart A."/>
            <person name="Long M."/>
            <person name="Low L."/>
            <person name="Lozovsky E."/>
            <person name="Lu J."/>
            <person name="Luo M."/>
            <person name="Machado C.A."/>
            <person name="Makalowski W."/>
            <person name="Marzo M."/>
            <person name="Matsuda M."/>
            <person name="Matzkin L."/>
            <person name="McAllister B."/>
            <person name="McBride C.S."/>
            <person name="McKernan B."/>
            <person name="McKernan K."/>
            <person name="Mendez-Lago M."/>
            <person name="Minx P."/>
            <person name="Mollenhauer M.U."/>
            <person name="Montooth K."/>
            <person name="Mount S.M."/>
            <person name="Mu X."/>
            <person name="Myers E."/>
            <person name="Negre B."/>
            <person name="Newfeld S."/>
            <person name="Nielsen R."/>
            <person name="Noor M.A."/>
            <person name="O'Grady P."/>
            <person name="Pachter L."/>
            <person name="Papaceit M."/>
            <person name="Parisi M.J."/>
            <person name="Parisi M."/>
            <person name="Parts L."/>
            <person name="Pedersen J.S."/>
            <person name="Pesole G."/>
            <person name="Phillippy A.M."/>
            <person name="Ponting C.P."/>
            <person name="Pop M."/>
            <person name="Porcelli D."/>
            <person name="Powell J.R."/>
            <person name="Prohaska S."/>
            <person name="Pruitt K."/>
            <person name="Puig M."/>
            <person name="Quesneville H."/>
            <person name="Ram K.R."/>
            <person name="Rand D."/>
            <person name="Rasmussen M.D."/>
            <person name="Reed L.K."/>
            <person name="Reenan R."/>
            <person name="Reily A."/>
            <person name="Remington K.A."/>
            <person name="Rieger T.T."/>
            <person name="Ritchie M.G."/>
            <person name="Robin C."/>
            <person name="Rogers Y.H."/>
            <person name="Rohde C."/>
            <person name="Rozas J."/>
            <person name="Rubenfield M.J."/>
            <person name="Ruiz A."/>
            <person name="Russo S."/>
            <person name="Salzberg S.L."/>
            <person name="Sanchez-Gracia A."/>
            <person name="Saranga D.J."/>
            <person name="Sato H."/>
            <person name="Schaeffer S.W."/>
            <person name="Schatz M.C."/>
            <person name="Schlenke T."/>
            <person name="Schwartz R."/>
            <person name="Segarra C."/>
            <person name="Singh R.S."/>
            <person name="Sirot L."/>
            <person name="Sirota M."/>
            <person name="Sisneros N.B."/>
            <person name="Smith C.D."/>
            <person name="Smith T.F."/>
            <person name="Spieth J."/>
            <person name="Stage D.E."/>
            <person name="Stark A."/>
            <person name="Stephan W."/>
            <person name="Strausberg R.L."/>
            <person name="Strempel S."/>
            <person name="Sturgill D."/>
            <person name="Sutton G."/>
            <person name="Sutton G.G."/>
            <person name="Tao W."/>
            <person name="Teichmann S."/>
            <person name="Tobari Y.N."/>
            <person name="Tomimura Y."/>
            <person name="Tsolas J.M."/>
            <person name="Valente V.L."/>
            <person name="Venter E."/>
            <person name="Venter J.C."/>
            <person name="Vicario S."/>
            <person name="Vieira F.G."/>
            <person name="Vilella A.J."/>
            <person name="Villasante A."/>
            <person name="Walenz B."/>
            <person name="Wang J."/>
            <person name="Wasserman M."/>
            <person name="Watts T."/>
            <person name="Wilson D."/>
            <person name="Wilson R.K."/>
            <person name="Wing R.A."/>
            <person name="Wolfner M.F."/>
            <person name="Wong A."/>
            <person name="Wong G.K."/>
            <person name="Wu C.I."/>
            <person name="Wu G."/>
            <person name="Yamamoto D."/>
            <person name="Yang H.P."/>
            <person name="Yang S.P."/>
            <person name="Yorke J.A."/>
            <person name="Yoshida K."/>
            <person name="Zdobnov E."/>
            <person name="Zhang P."/>
            <person name="Zhang Y."/>
            <person name="Zimin A.V."/>
            <person name="Baldwin J."/>
            <person name="Abdouelleil A."/>
            <person name="Abdulkadir J."/>
            <person name="Abebe A."/>
            <person name="Abera B."/>
            <person name="Abreu J."/>
            <person name="Acer S.C."/>
            <person name="Aftuck L."/>
            <person name="Alexander A."/>
            <person name="An P."/>
            <person name="Anderson E."/>
            <person name="Anderson S."/>
            <person name="Arachi H."/>
            <person name="Azer M."/>
            <person name="Bachantsang P."/>
            <person name="Barry A."/>
            <person name="Bayul T."/>
            <person name="Berlin A."/>
            <person name="Bessette D."/>
            <person name="Bloom T."/>
            <person name="Blye J."/>
            <person name="Boguslavskiy L."/>
            <person name="Bonnet C."/>
            <person name="Boukhgalter B."/>
            <person name="Bourzgui I."/>
            <person name="Brown A."/>
            <person name="Cahill P."/>
            <person name="Channer S."/>
            <person name="Cheshatsang Y."/>
            <person name="Chuda L."/>
            <person name="Citroen M."/>
            <person name="Collymore A."/>
            <person name="Cooke P."/>
            <person name="Costello M."/>
            <person name="D'Aco K."/>
            <person name="Daza R."/>
            <person name="De Haan G."/>
            <person name="DeGray S."/>
            <person name="DeMaso C."/>
            <person name="Dhargay N."/>
            <person name="Dooley K."/>
            <person name="Dooley E."/>
            <person name="Doricent M."/>
            <person name="Dorje P."/>
            <person name="Dorjee K."/>
            <person name="Dupes A."/>
            <person name="Elong R."/>
            <person name="Falk J."/>
            <person name="Farina A."/>
            <person name="Faro S."/>
            <person name="Ferguson D."/>
            <person name="Fisher S."/>
            <person name="Foley C.D."/>
            <person name="Franke A."/>
            <person name="Friedrich D."/>
            <person name="Gadbois L."/>
            <person name="Gearin G."/>
            <person name="Gearin C.R."/>
            <person name="Giannoukos G."/>
            <person name="Goode T."/>
            <person name="Graham J."/>
            <person name="Grandbois E."/>
            <person name="Grewal S."/>
            <person name="Gyaltsen K."/>
            <person name="Hafez N."/>
            <person name="Hagos B."/>
            <person name="Hall J."/>
            <person name="Henson C."/>
            <person name="Hollinger A."/>
            <person name="Honan T."/>
            <person name="Huard M.D."/>
            <person name="Hughes L."/>
            <person name="Hurhula B."/>
            <person name="Husby M.E."/>
            <person name="Kamat A."/>
            <person name="Kanga B."/>
            <person name="Kashin S."/>
            <person name="Khazanovich D."/>
            <person name="Kisner P."/>
            <person name="Lance K."/>
            <person name="Lara M."/>
            <person name="Lee W."/>
            <person name="Lennon N."/>
            <person name="Letendre F."/>
            <person name="LeVine R."/>
            <person name="Lipovsky A."/>
            <person name="Liu X."/>
            <person name="Liu J."/>
            <person name="Liu S."/>
            <person name="Lokyitsang T."/>
            <person name="Lokyitsang Y."/>
            <person name="Lubonja R."/>
            <person name="Lui A."/>
            <person name="MacDonald P."/>
            <person name="Magnisalis V."/>
            <person name="Maru K."/>
            <person name="Matthews C."/>
            <person name="McCusker W."/>
            <person name="McDonough S."/>
            <person name="Mehta T."/>
            <person name="Meldrim J."/>
            <person name="Meneus L."/>
            <person name="Mihai O."/>
            <person name="Mihalev A."/>
            <person name="Mihova T."/>
            <person name="Mittelman R."/>
            <person name="Mlenga V."/>
            <person name="Montmayeur A."/>
            <person name="Mulrain L."/>
            <person name="Navidi A."/>
            <person name="Naylor J."/>
            <person name="Negash T."/>
            <person name="Nguyen T."/>
            <person name="Nguyen N."/>
            <person name="Nicol R."/>
            <person name="Norbu C."/>
            <person name="Norbu N."/>
            <person name="Novod N."/>
            <person name="O'Neill B."/>
            <person name="Osman S."/>
            <person name="Markiewicz E."/>
            <person name="Oyono O.L."/>
            <person name="Patti C."/>
            <person name="Phunkhang P."/>
            <person name="Pierre F."/>
            <person name="Priest M."/>
            <person name="Raghuraman S."/>
            <person name="Rege F."/>
            <person name="Reyes R."/>
            <person name="Rise C."/>
            <person name="Rogov P."/>
            <person name="Ross K."/>
            <person name="Ryan E."/>
            <person name="Settipalli S."/>
            <person name="Shea T."/>
            <person name="Sherpa N."/>
            <person name="Shi L."/>
            <person name="Shih D."/>
            <person name="Sparrow T."/>
            <person name="Spaulding J."/>
            <person name="Stalker J."/>
            <person name="Stange-Thomann N."/>
            <person name="Stavropoulos S."/>
            <person name="Stone C."/>
            <person name="Strader C."/>
            <person name="Tesfaye S."/>
            <person name="Thomson T."/>
            <person name="Thoulutsang Y."/>
            <person name="Thoulutsang D."/>
            <person name="Topham K."/>
            <person name="Topping I."/>
            <person name="Tsamla T."/>
            <person name="Vassiliev H."/>
            <person name="Vo A."/>
            <person name="Wangchuk T."/>
            <person name="Wangdi T."/>
            <person name="Weiand M."/>
            <person name="Wilkinson J."/>
            <person name="Wilson A."/>
            <person name="Yadav S."/>
            <person name="Young G."/>
            <person name="Yu Q."/>
            <person name="Zembek L."/>
            <person name="Zhong D."/>
            <person name="Zimmer A."/>
            <person name="Zwirko Z."/>
            <person name="Jaffe D.B."/>
            <person name="Alvarez P."/>
            <person name="Brockman W."/>
            <person name="Butler J."/>
            <person name="Chin C."/>
            <person name="Gnerre S."/>
            <person name="Grabherr M."/>
            <person name="Kleber M."/>
            <person name="Mauceli E."/>
            <person name="MacCallum I."/>
        </authorList>
    </citation>
    <scope>NUCLEOTIDE SEQUENCE [LARGE SCALE GENOMIC DNA]</scope>
    <source>
        <strain evidence="3">Tucson 14024-0371.13</strain>
    </source>
</reference>
<accession>A0A0P8XUS6</accession>
<proteinExistence type="predicted"/>
<sequence length="675" mass="73902">MLKCSEIGNSCVAWRHLLRTGRSSLKVKKGPNGHFLDKKCNEELKKSLPEESYVELMNWVDSWLKKLDQRNRDCTKKDIDQKPGVKLKESSSTGNESFENLSDLKEADGIGSADFKETFIKGVIDLCSDEENEDSRDGISDIPETDSVSSRTSVETLMNRSEIFKNKIEPRASTTFRSSEEKTSKNTNTMTSSGKKTLILNKIKLKFPEDLTKKEDPQLKALNTHISTHPSKIITPLNSKTGPAENYQCAALKHNISLPKQGNILNGLKTISITNNTQKIIQVCKSLKETENAPQKIFPKPLLIADGKPRSLANNQENHNNAILGKEVFIKAPKPTDPATTANLTKPIVTPAAVPVVVLKRKHSESNSTSDSSQGPAKRPAFRIQIPRDSAAIIPPTKKTHITPTPTHPGKIVHPQIQKTTGVQINNFRLGNITSTPATKVLPIQNPSKELAKSKQGPSTGSGVQLRKSLITTTIKISPSITQEPVKSTGVQTCNSRVISTSNTPAIKILPIQNPSRALVKSTEETSKSLGVSDRITPTIKVLPIQNSLNRLASSSQEAAKTSGVRIINSRVSSSLTTTAIKVLPTKKPSSVLGNSKMALQELSDVQYSKLFKNLCNSKDSSTTKEMPAESQLCELGKILDTLDSVENFSVRHTNEEAFILIKKLRVSLIKGLNI</sequence>
<evidence type="ECO:0000313" key="2">
    <source>
        <dbReference type="EMBL" id="KPU78432.1"/>
    </source>
</evidence>
<organism evidence="2 3">
    <name type="scientific">Drosophila ananassae</name>
    <name type="common">Fruit fly</name>
    <dbReference type="NCBI Taxonomy" id="7217"/>
    <lineage>
        <taxon>Eukaryota</taxon>
        <taxon>Metazoa</taxon>
        <taxon>Ecdysozoa</taxon>
        <taxon>Arthropoda</taxon>
        <taxon>Hexapoda</taxon>
        <taxon>Insecta</taxon>
        <taxon>Pterygota</taxon>
        <taxon>Neoptera</taxon>
        <taxon>Endopterygota</taxon>
        <taxon>Diptera</taxon>
        <taxon>Brachycera</taxon>
        <taxon>Muscomorpha</taxon>
        <taxon>Ephydroidea</taxon>
        <taxon>Drosophilidae</taxon>
        <taxon>Drosophila</taxon>
        <taxon>Sophophora</taxon>
    </lineage>
</organism>
<dbReference type="EMBL" id="CH902618">
    <property type="protein sequence ID" value="KPU78432.1"/>
    <property type="molecule type" value="Genomic_DNA"/>
</dbReference>
<name>A0A0P8XUS6_DROAN</name>
<dbReference type="GeneID" id="26515284"/>
<keyword evidence="3" id="KW-1185">Reference proteome</keyword>
<feature type="compositionally biased region" description="Basic and acidic residues" evidence="1">
    <location>
        <begin position="75"/>
        <end position="89"/>
    </location>
</feature>
<feature type="region of interest" description="Disordered" evidence="1">
    <location>
        <begin position="361"/>
        <end position="381"/>
    </location>
</feature>
<evidence type="ECO:0000313" key="3">
    <source>
        <dbReference type="Proteomes" id="UP000007801"/>
    </source>
</evidence>
<feature type="compositionally biased region" description="Polar residues" evidence="1">
    <location>
        <begin position="366"/>
        <end position="375"/>
    </location>
</feature>
<feature type="region of interest" description="Disordered" evidence="1">
    <location>
        <begin position="169"/>
        <end position="193"/>
    </location>
</feature>
<gene>
    <name evidence="2" type="primary">Dana\GF27875</name>
    <name evidence="2" type="ORF">GF27875</name>
</gene>
<feature type="compositionally biased region" description="Polar residues" evidence="1">
    <location>
        <begin position="90"/>
        <end position="100"/>
    </location>
</feature>
<dbReference type="AlphaFoldDB" id="A0A0P8XUS6"/>
<protein>
    <submittedName>
        <fullName evidence="2">Uncharacterized protein</fullName>
    </submittedName>
</protein>
<dbReference type="Proteomes" id="UP000007801">
    <property type="component" value="Unassembled WGS sequence"/>
</dbReference>
<dbReference type="InParanoid" id="A0A0P8XUS6"/>